<accession>A0A1R1WZY5</accession>
<sequence length="83" mass="9688">MQCNFYITETGTHKQKLFYFRHDIWSRMTSPTIKKIKSNVTGSEIKRNNVPSDRSIYSKKIVKESVNKTLTPTLHVLSMLKVN</sequence>
<dbReference type="GO" id="GO:0003964">
    <property type="term" value="F:RNA-directed DNA polymerase activity"/>
    <property type="evidence" value="ECO:0007669"/>
    <property type="project" value="InterPro"/>
</dbReference>
<dbReference type="Gene3D" id="1.10.132.70">
    <property type="match status" value="1"/>
</dbReference>
<feature type="domain" description="Telomerase ribonucleoprotein complex - RNA-binding" evidence="1">
    <location>
        <begin position="2"/>
        <end position="35"/>
    </location>
</feature>
<dbReference type="Pfam" id="PF12009">
    <property type="entry name" value="Telomerase_RBD"/>
    <property type="match status" value="1"/>
</dbReference>
<reference evidence="2 3" key="1">
    <citation type="submission" date="2017-01" db="EMBL/GenBank/DDBJ databases">
        <authorList>
            <person name="Mah S.A."/>
            <person name="Swanson W.J."/>
            <person name="Moy G.W."/>
            <person name="Vacquier V.D."/>
        </authorList>
    </citation>
    <scope>NUCLEOTIDE SEQUENCE [LARGE SCALE GENOMIC DNA]</scope>
    <source>
        <strain evidence="2 3">GSMNP</strain>
    </source>
</reference>
<dbReference type="OrthoDB" id="289721at2759"/>
<evidence type="ECO:0000313" key="2">
    <source>
        <dbReference type="EMBL" id="OMJ07952.1"/>
    </source>
</evidence>
<dbReference type="AlphaFoldDB" id="A0A1R1WZY5"/>
<comment type="caution">
    <text evidence="2">The sequence shown here is derived from an EMBL/GenBank/DDBJ whole genome shotgun (WGS) entry which is preliminary data.</text>
</comment>
<evidence type="ECO:0000313" key="3">
    <source>
        <dbReference type="Proteomes" id="UP000187283"/>
    </source>
</evidence>
<keyword evidence="3" id="KW-1185">Reference proteome</keyword>
<gene>
    <name evidence="2" type="ORF">AYI70_g11869</name>
</gene>
<evidence type="ECO:0000259" key="1">
    <source>
        <dbReference type="Pfam" id="PF12009"/>
    </source>
</evidence>
<organism evidence="2 3">
    <name type="scientific">Smittium culicis</name>
    <dbReference type="NCBI Taxonomy" id="133412"/>
    <lineage>
        <taxon>Eukaryota</taxon>
        <taxon>Fungi</taxon>
        <taxon>Fungi incertae sedis</taxon>
        <taxon>Zoopagomycota</taxon>
        <taxon>Kickxellomycotina</taxon>
        <taxon>Harpellomycetes</taxon>
        <taxon>Harpellales</taxon>
        <taxon>Legeriomycetaceae</taxon>
        <taxon>Smittium</taxon>
    </lineage>
</organism>
<dbReference type="Proteomes" id="UP000187283">
    <property type="component" value="Unassembled WGS sequence"/>
</dbReference>
<name>A0A1R1WZY5_9FUNG</name>
<dbReference type="InterPro" id="IPR021891">
    <property type="entry name" value="Telomerase_RBD"/>
</dbReference>
<protein>
    <recommendedName>
        <fullName evidence="1">Telomerase ribonucleoprotein complex - RNA-binding domain-containing protein</fullName>
    </recommendedName>
</protein>
<dbReference type="EMBL" id="LSSN01005924">
    <property type="protein sequence ID" value="OMJ07952.1"/>
    <property type="molecule type" value="Genomic_DNA"/>
</dbReference>
<proteinExistence type="predicted"/>